<dbReference type="EMBL" id="BAAAGE010000002">
    <property type="protein sequence ID" value="GAA0719142.1"/>
    <property type="molecule type" value="Genomic_DNA"/>
</dbReference>
<evidence type="ECO:0000313" key="2">
    <source>
        <dbReference type="Proteomes" id="UP001501758"/>
    </source>
</evidence>
<dbReference type="RefSeq" id="WP_343911994.1">
    <property type="nucleotide sequence ID" value="NZ_BAAAGE010000002.1"/>
</dbReference>
<organism evidence="1 2">
    <name type="scientific">Aquimarina litoralis</name>
    <dbReference type="NCBI Taxonomy" id="584605"/>
    <lineage>
        <taxon>Bacteria</taxon>
        <taxon>Pseudomonadati</taxon>
        <taxon>Bacteroidota</taxon>
        <taxon>Flavobacteriia</taxon>
        <taxon>Flavobacteriales</taxon>
        <taxon>Flavobacteriaceae</taxon>
        <taxon>Aquimarina</taxon>
    </lineage>
</organism>
<name>A0ABP3TW44_9FLAO</name>
<comment type="caution">
    <text evidence="1">The sequence shown here is derived from an EMBL/GenBank/DDBJ whole genome shotgun (WGS) entry which is preliminary data.</text>
</comment>
<protein>
    <recommendedName>
        <fullName evidence="3">DUF4138 domain-containing protein</fullName>
    </recommendedName>
</protein>
<dbReference type="PROSITE" id="PS51257">
    <property type="entry name" value="PROKAR_LIPOPROTEIN"/>
    <property type="match status" value="1"/>
</dbReference>
<proteinExistence type="predicted"/>
<reference evidence="2" key="1">
    <citation type="journal article" date="2019" name="Int. J. Syst. Evol. Microbiol.">
        <title>The Global Catalogue of Microorganisms (GCM) 10K type strain sequencing project: providing services to taxonomists for standard genome sequencing and annotation.</title>
        <authorList>
            <consortium name="The Broad Institute Genomics Platform"/>
            <consortium name="The Broad Institute Genome Sequencing Center for Infectious Disease"/>
            <person name="Wu L."/>
            <person name="Ma J."/>
        </authorList>
    </citation>
    <scope>NUCLEOTIDE SEQUENCE [LARGE SCALE GENOMIC DNA]</scope>
    <source>
        <strain evidence="2">JCM 15974</strain>
    </source>
</reference>
<dbReference type="Proteomes" id="UP001501758">
    <property type="component" value="Unassembled WGS sequence"/>
</dbReference>
<gene>
    <name evidence="1" type="ORF">GCM10009430_17860</name>
</gene>
<keyword evidence="2" id="KW-1185">Reference proteome</keyword>
<sequence length="282" mass="32360">MKLNFIKPTYAIQVSLVGCQLEVKCNDTHVFEYKSKSSQKGNGLSITVPINHLLLKNDVFTITAKVLPVHGKDTLKRSAYAQIQIVMLDYVAPNETNTALFTTETPSQTTENDEIKPKIDLEGLPFYILKAGATASILPYSLTGWMDSIDFSSLNRQKLLTDTYHFYKKVINYIDQKDIVSFSKITQEQNTLLEIAYYYGSREIKREKQQLENIFNETGLQVVPFNFEDIEMEFMGTNNQLLRLKRRNGFPILMLYNPINQKTIKLDLKLQKKTLEAPLSII</sequence>
<evidence type="ECO:0008006" key="3">
    <source>
        <dbReference type="Google" id="ProtNLM"/>
    </source>
</evidence>
<accession>A0ABP3TW44</accession>
<evidence type="ECO:0000313" key="1">
    <source>
        <dbReference type="EMBL" id="GAA0719142.1"/>
    </source>
</evidence>